<evidence type="ECO:0000313" key="2">
    <source>
        <dbReference type="Proteomes" id="UP000481033"/>
    </source>
</evidence>
<name>A0A6M0RT03_9CYAN</name>
<evidence type="ECO:0000313" key="1">
    <source>
        <dbReference type="EMBL" id="NEZ59395.1"/>
    </source>
</evidence>
<dbReference type="RefSeq" id="WP_163702323.1">
    <property type="nucleotide sequence ID" value="NZ_QXHD01000004.1"/>
</dbReference>
<dbReference type="EMBL" id="QXHD01000004">
    <property type="protein sequence ID" value="NEZ59395.1"/>
    <property type="molecule type" value="Genomic_DNA"/>
</dbReference>
<dbReference type="AlphaFoldDB" id="A0A6M0RT03"/>
<proteinExistence type="predicted"/>
<dbReference type="Gene3D" id="3.30.530.20">
    <property type="match status" value="1"/>
</dbReference>
<accession>A0A6M0RT03</accession>
<comment type="caution">
    <text evidence="1">The sequence shown here is derived from an EMBL/GenBank/DDBJ whole genome shotgun (WGS) entry which is preliminary data.</text>
</comment>
<sequence length="148" mass="16730">MTSITVTRKILAPVSVVFNAVADPSQFAQAISGETKVEFLSENKLGVGTRFRQSRVLNDKETMMEFEVTESVQNEQVRIINETNGTLWDSIFIIIPFGQFSTLIIQMEAISKKLFPKLLLPIVMPLFIKKAVEKDLDDLKSFCEQKLS</sequence>
<dbReference type="Proteomes" id="UP000481033">
    <property type="component" value="Unassembled WGS sequence"/>
</dbReference>
<dbReference type="CDD" id="cd07812">
    <property type="entry name" value="SRPBCC"/>
    <property type="match status" value="1"/>
</dbReference>
<keyword evidence="2" id="KW-1185">Reference proteome</keyword>
<dbReference type="SUPFAM" id="SSF55961">
    <property type="entry name" value="Bet v1-like"/>
    <property type="match status" value="1"/>
</dbReference>
<gene>
    <name evidence="1" type="ORF">DXZ20_27870</name>
</gene>
<organism evidence="1 2">
    <name type="scientific">Adonisia turfae CCMR0081</name>
    <dbReference type="NCBI Taxonomy" id="2292702"/>
    <lineage>
        <taxon>Bacteria</taxon>
        <taxon>Bacillati</taxon>
        <taxon>Cyanobacteriota</taxon>
        <taxon>Adonisia</taxon>
        <taxon>Adonisia turfae</taxon>
    </lineage>
</organism>
<reference evidence="1 2" key="1">
    <citation type="journal article" date="2020" name="Microb. Ecol.">
        <title>Ecogenomics of the Marine Benthic Filamentous Cyanobacterium Adonisia.</title>
        <authorList>
            <person name="Walter J.M."/>
            <person name="Coutinho F.H."/>
            <person name="Leomil L."/>
            <person name="Hargreaves P.I."/>
            <person name="Campeao M.E."/>
            <person name="Vieira V.V."/>
            <person name="Silva B.S."/>
            <person name="Fistarol G.O."/>
            <person name="Salomon P.S."/>
            <person name="Sawabe T."/>
            <person name="Mino S."/>
            <person name="Hosokawa M."/>
            <person name="Miyashita H."/>
            <person name="Maruyama F."/>
            <person name="van Verk M.C."/>
            <person name="Dutilh B.E."/>
            <person name="Thompson C.C."/>
            <person name="Thompson F.L."/>
        </authorList>
    </citation>
    <scope>NUCLEOTIDE SEQUENCE [LARGE SCALE GENOMIC DNA]</scope>
    <source>
        <strain evidence="1 2">CCMR0081</strain>
    </source>
</reference>
<dbReference type="InterPro" id="IPR023393">
    <property type="entry name" value="START-like_dom_sf"/>
</dbReference>
<protein>
    <submittedName>
        <fullName evidence="1">SRPBCC family protein</fullName>
    </submittedName>
</protein>